<dbReference type="Gene3D" id="3.40.50.300">
    <property type="entry name" value="P-loop containing nucleotide triphosphate hydrolases"/>
    <property type="match status" value="1"/>
</dbReference>
<dbReference type="AlphaFoldDB" id="A0A914X8C1"/>
<evidence type="ECO:0000313" key="4">
    <source>
        <dbReference type="WBParaSite" id="PSAMB.scaffold6819size8739.g29141.t1"/>
    </source>
</evidence>
<evidence type="ECO:0000259" key="2">
    <source>
        <dbReference type="Pfam" id="PF00735"/>
    </source>
</evidence>
<keyword evidence="1" id="KW-0547">Nucleotide-binding</keyword>
<keyword evidence="1" id="KW-0342">GTP-binding</keyword>
<organism evidence="3 4">
    <name type="scientific">Plectus sambesii</name>
    <dbReference type="NCBI Taxonomy" id="2011161"/>
    <lineage>
        <taxon>Eukaryota</taxon>
        <taxon>Metazoa</taxon>
        <taxon>Ecdysozoa</taxon>
        <taxon>Nematoda</taxon>
        <taxon>Chromadorea</taxon>
        <taxon>Plectida</taxon>
        <taxon>Plectina</taxon>
        <taxon>Plectoidea</taxon>
        <taxon>Plectidae</taxon>
        <taxon>Plectus</taxon>
    </lineage>
</organism>
<dbReference type="GO" id="GO:0005525">
    <property type="term" value="F:GTP binding"/>
    <property type="evidence" value="ECO:0007669"/>
    <property type="project" value="UniProtKB-KW"/>
</dbReference>
<dbReference type="InterPro" id="IPR027417">
    <property type="entry name" value="P-loop_NTPase"/>
</dbReference>
<feature type="domain" description="Septin-type G" evidence="2">
    <location>
        <begin position="9"/>
        <end position="93"/>
    </location>
</feature>
<dbReference type="SUPFAM" id="SSF52540">
    <property type="entry name" value="P-loop containing nucleoside triphosphate hydrolases"/>
    <property type="match status" value="1"/>
</dbReference>
<dbReference type="PANTHER" id="PTHR32046">
    <property type="entry name" value="G DOMAIN-CONTAINING PROTEIN"/>
    <property type="match status" value="1"/>
</dbReference>
<dbReference type="Pfam" id="PF00735">
    <property type="entry name" value="Septin"/>
    <property type="match status" value="1"/>
</dbReference>
<dbReference type="Proteomes" id="UP000887566">
    <property type="component" value="Unplaced"/>
</dbReference>
<evidence type="ECO:0000256" key="1">
    <source>
        <dbReference type="RuleBase" id="RU004560"/>
    </source>
</evidence>
<dbReference type="PANTHER" id="PTHR32046:SF11">
    <property type="entry name" value="IMMUNE-ASSOCIATED NUCLEOTIDE-BINDING PROTEIN 10-LIKE"/>
    <property type="match status" value="1"/>
</dbReference>
<proteinExistence type="inferred from homology"/>
<dbReference type="WBParaSite" id="PSAMB.scaffold6819size8739.g29141.t1">
    <property type="protein sequence ID" value="PSAMB.scaffold6819size8739.g29141.t1"/>
    <property type="gene ID" value="PSAMB.scaffold6819size8739.g29141"/>
</dbReference>
<reference evidence="4" key="1">
    <citation type="submission" date="2022-11" db="UniProtKB">
        <authorList>
            <consortium name="WormBaseParasite"/>
        </authorList>
    </citation>
    <scope>IDENTIFICATION</scope>
</reference>
<name>A0A914X8C1_9BILA</name>
<sequence length="627" mass="71306">MGQLGHKVILIVGGTGSGKSTFINSLANYLYEVNFEHPFRFQLITERDNATEAKTSDSWKSQTKKITAYELNDTRLPYCLTLVDTPGFGDTEGLERDKLTFDYIKRWFEQRDENGLHTIDAVCTVVKGTEARFNAQVKHELRSVQSLFGLDMKGNMMYVLTFCDNKDPPALNVLRGEGLLVGDKTFLLNNRGVMEVNESDKDLLRMFWKRCHANFEQFFERLQETKPQSIVLTLDVLYHRKALEKQTAILGDQVSNQVSQLQQITSIIKQVQQSQKAQIKIKRKRWVKTKTPHSNAALNVWCKDCNFTCHEKCTEVSEHETSLINCDVMTVKDPTSAQCTACPKNCSWKTHFPVDFVVKYEEIDEEISIENLYAEYGIKNEDKEKFTKLLRQLALELIEQDKTVAKTLKSIRQRLNQLNRIAMRPSQATDSQYIQFLIELEKARMRPGDDDQRLQVLQSHLKIAQLVESSETDAACYVDETESAAIAYLCSIFPDLYKELRRNGYFGLAEQDGISPAAVLERIEQKIPGEYAAAKKATKAGGSAQQQAKVLLDTLEVSHPTVAAAAKQELGHKQVTIRENQEISDAKLDAEIQDMRSAMDAAVQTSDAKSKKPNPSLWMRFKRLIFS</sequence>
<evidence type="ECO:0000313" key="3">
    <source>
        <dbReference type="Proteomes" id="UP000887566"/>
    </source>
</evidence>
<keyword evidence="3" id="KW-1185">Reference proteome</keyword>
<accession>A0A914X8C1</accession>
<comment type="similarity">
    <text evidence="1">Belongs to the TRAFAC class TrmE-Era-EngA-EngB-Septin-like GTPase superfamily. Septin GTPase family.</text>
</comment>
<protein>
    <submittedName>
        <fullName evidence="4">G domain-containing protein</fullName>
    </submittedName>
</protein>
<dbReference type="InterPro" id="IPR030379">
    <property type="entry name" value="G_SEPTIN_dom"/>
</dbReference>